<evidence type="ECO:0000313" key="3">
    <source>
        <dbReference type="Proteomes" id="UP000774326"/>
    </source>
</evidence>
<reference evidence="2" key="1">
    <citation type="journal article" date="2021" name="Open Biol.">
        <title>Shared evolutionary footprints suggest mitochondrial oxidative damage underlies multiple complex I losses in fungi.</title>
        <authorList>
            <person name="Schikora-Tamarit M.A."/>
            <person name="Marcet-Houben M."/>
            <person name="Nosek J."/>
            <person name="Gabaldon T."/>
        </authorList>
    </citation>
    <scope>NUCLEOTIDE SEQUENCE</scope>
    <source>
        <strain evidence="2">CBS2887</strain>
    </source>
</reference>
<protein>
    <submittedName>
        <fullName evidence="2">Uncharacterized protein</fullName>
    </submittedName>
</protein>
<keyword evidence="3" id="KW-1185">Reference proteome</keyword>
<reference evidence="2" key="2">
    <citation type="submission" date="2021-01" db="EMBL/GenBank/DDBJ databases">
        <authorList>
            <person name="Schikora-Tamarit M.A."/>
        </authorList>
    </citation>
    <scope>NUCLEOTIDE SEQUENCE</scope>
    <source>
        <strain evidence="2">CBS2887</strain>
    </source>
</reference>
<dbReference type="Proteomes" id="UP000774326">
    <property type="component" value="Unassembled WGS sequence"/>
</dbReference>
<accession>A0A9P8TNN3</accession>
<feature type="region of interest" description="Disordered" evidence="1">
    <location>
        <begin position="1"/>
        <end position="24"/>
    </location>
</feature>
<name>A0A9P8TNN3_WICPI</name>
<comment type="caution">
    <text evidence="2">The sequence shown here is derived from an EMBL/GenBank/DDBJ whole genome shotgun (WGS) entry which is preliminary data.</text>
</comment>
<evidence type="ECO:0000313" key="2">
    <source>
        <dbReference type="EMBL" id="KAH3685369.1"/>
    </source>
</evidence>
<gene>
    <name evidence="2" type="ORF">WICPIJ_003654</name>
</gene>
<evidence type="ECO:0000256" key="1">
    <source>
        <dbReference type="SAM" id="MobiDB-lite"/>
    </source>
</evidence>
<proteinExistence type="predicted"/>
<dbReference type="EMBL" id="JAEUBG010002048">
    <property type="protein sequence ID" value="KAH3685369.1"/>
    <property type="molecule type" value="Genomic_DNA"/>
</dbReference>
<sequence>MGHKSKNTGTTGFHRDKGLITNDRGQVTSDPSLLNLMNQLLFLGFRISVNDVQFTINNVVQAIVMRVLLNKHCVWRDMDELDNLGEVLLCVVII</sequence>
<dbReference type="AlphaFoldDB" id="A0A9P8TNN3"/>
<organism evidence="2 3">
    <name type="scientific">Wickerhamomyces pijperi</name>
    <name type="common">Yeast</name>
    <name type="synonym">Pichia pijperi</name>
    <dbReference type="NCBI Taxonomy" id="599730"/>
    <lineage>
        <taxon>Eukaryota</taxon>
        <taxon>Fungi</taxon>
        <taxon>Dikarya</taxon>
        <taxon>Ascomycota</taxon>
        <taxon>Saccharomycotina</taxon>
        <taxon>Saccharomycetes</taxon>
        <taxon>Phaffomycetales</taxon>
        <taxon>Wickerhamomycetaceae</taxon>
        <taxon>Wickerhamomyces</taxon>
    </lineage>
</organism>